<dbReference type="PRINTS" id="PR00039">
    <property type="entry name" value="HTHLYSR"/>
</dbReference>
<keyword evidence="7" id="KW-1185">Reference proteome</keyword>
<dbReference type="InterPro" id="IPR036390">
    <property type="entry name" value="WH_DNA-bd_sf"/>
</dbReference>
<dbReference type="SUPFAM" id="SSF46785">
    <property type="entry name" value="Winged helix' DNA-binding domain"/>
    <property type="match status" value="1"/>
</dbReference>
<dbReference type="CDD" id="cd08420">
    <property type="entry name" value="PBP2_CysL_like"/>
    <property type="match status" value="1"/>
</dbReference>
<keyword evidence="4" id="KW-0804">Transcription</keyword>
<dbReference type="Pfam" id="PF03466">
    <property type="entry name" value="LysR_substrate"/>
    <property type="match status" value="1"/>
</dbReference>
<dbReference type="Gene3D" id="1.10.10.10">
    <property type="entry name" value="Winged helix-like DNA-binding domain superfamily/Winged helix DNA-binding domain"/>
    <property type="match status" value="1"/>
</dbReference>
<dbReference type="PANTHER" id="PTHR30126">
    <property type="entry name" value="HTH-TYPE TRANSCRIPTIONAL REGULATOR"/>
    <property type="match status" value="1"/>
</dbReference>
<organism evidence="6 7">
    <name type="scientific">Paenibacillus lutimineralis</name>
    <dbReference type="NCBI Taxonomy" id="2707005"/>
    <lineage>
        <taxon>Bacteria</taxon>
        <taxon>Bacillati</taxon>
        <taxon>Bacillota</taxon>
        <taxon>Bacilli</taxon>
        <taxon>Bacillales</taxon>
        <taxon>Paenibacillaceae</taxon>
        <taxon>Paenibacillus</taxon>
    </lineage>
</organism>
<dbReference type="PANTHER" id="PTHR30126:SF39">
    <property type="entry name" value="HTH-TYPE TRANSCRIPTIONAL REGULATOR CYSL"/>
    <property type="match status" value="1"/>
</dbReference>
<evidence type="ECO:0000256" key="3">
    <source>
        <dbReference type="ARBA" id="ARBA00023125"/>
    </source>
</evidence>
<evidence type="ECO:0000256" key="2">
    <source>
        <dbReference type="ARBA" id="ARBA00023015"/>
    </source>
</evidence>
<dbReference type="EMBL" id="CP034346">
    <property type="protein sequence ID" value="AZS13576.1"/>
    <property type="molecule type" value="Genomic_DNA"/>
</dbReference>
<dbReference type="Proteomes" id="UP000270678">
    <property type="component" value="Chromosome"/>
</dbReference>
<dbReference type="FunFam" id="1.10.10.10:FF:000001">
    <property type="entry name" value="LysR family transcriptional regulator"/>
    <property type="match status" value="1"/>
</dbReference>
<feature type="domain" description="HTH lysR-type" evidence="5">
    <location>
        <begin position="1"/>
        <end position="58"/>
    </location>
</feature>
<evidence type="ECO:0000313" key="7">
    <source>
        <dbReference type="Proteomes" id="UP000270678"/>
    </source>
</evidence>
<dbReference type="InterPro" id="IPR005119">
    <property type="entry name" value="LysR_subst-bd"/>
</dbReference>
<proteinExistence type="inferred from homology"/>
<dbReference type="SUPFAM" id="SSF53850">
    <property type="entry name" value="Periplasmic binding protein-like II"/>
    <property type="match status" value="1"/>
</dbReference>
<keyword evidence="2" id="KW-0805">Transcription regulation</keyword>
<dbReference type="InterPro" id="IPR000847">
    <property type="entry name" value="LysR_HTH_N"/>
</dbReference>
<comment type="similarity">
    <text evidence="1">Belongs to the LysR transcriptional regulatory family.</text>
</comment>
<accession>A0A3Q9I8M0</accession>
<reference evidence="7" key="1">
    <citation type="submission" date="2018-12" db="EMBL/GenBank/DDBJ databases">
        <title>Complete genome sequence of Paenibacillus sp. MBLB1234.</title>
        <authorList>
            <person name="Nam Y.-D."/>
            <person name="Kang J."/>
            <person name="Chung W.-H."/>
            <person name="Park Y.S."/>
        </authorList>
    </citation>
    <scope>NUCLEOTIDE SEQUENCE [LARGE SCALE GENOMIC DNA]</scope>
    <source>
        <strain evidence="7">MBLB1234</strain>
    </source>
</reference>
<evidence type="ECO:0000259" key="5">
    <source>
        <dbReference type="PROSITE" id="PS50931"/>
    </source>
</evidence>
<evidence type="ECO:0000313" key="6">
    <source>
        <dbReference type="EMBL" id="AZS13576.1"/>
    </source>
</evidence>
<keyword evidence="3" id="KW-0238">DNA-binding</keyword>
<dbReference type="AlphaFoldDB" id="A0A3Q9I8M0"/>
<evidence type="ECO:0000256" key="1">
    <source>
        <dbReference type="ARBA" id="ARBA00009437"/>
    </source>
</evidence>
<dbReference type="InterPro" id="IPR036388">
    <property type="entry name" value="WH-like_DNA-bd_sf"/>
</dbReference>
<protein>
    <submittedName>
        <fullName evidence="6">LysR family transcriptional regulator</fullName>
    </submittedName>
</protein>
<dbReference type="PROSITE" id="PS50931">
    <property type="entry name" value="HTH_LYSR"/>
    <property type="match status" value="1"/>
</dbReference>
<dbReference type="Gene3D" id="3.40.190.290">
    <property type="match status" value="1"/>
</dbReference>
<dbReference type="Pfam" id="PF00126">
    <property type="entry name" value="HTH_1"/>
    <property type="match status" value="1"/>
</dbReference>
<dbReference type="GO" id="GO:0000976">
    <property type="term" value="F:transcription cis-regulatory region binding"/>
    <property type="evidence" value="ECO:0007669"/>
    <property type="project" value="TreeGrafter"/>
</dbReference>
<dbReference type="RefSeq" id="WP_126995382.1">
    <property type="nucleotide sequence ID" value="NZ_CP034346.1"/>
</dbReference>
<dbReference type="OrthoDB" id="9785745at2"/>
<gene>
    <name evidence="6" type="ORF">EI981_03185</name>
</gene>
<name>A0A3Q9I8M0_9BACL</name>
<dbReference type="KEGG" id="plut:EI981_03185"/>
<evidence type="ECO:0000256" key="4">
    <source>
        <dbReference type="ARBA" id="ARBA00023163"/>
    </source>
</evidence>
<dbReference type="GO" id="GO:0003700">
    <property type="term" value="F:DNA-binding transcription factor activity"/>
    <property type="evidence" value="ECO:0007669"/>
    <property type="project" value="InterPro"/>
</dbReference>
<sequence>MIVENLKVFVTVSEQKNFSRAAELLNLSQPGVSLHIRNLENELGAKLMHRSPKQVKLTEAGYILYEKAKRILDLYDEARRDIQLLQDTVTGAIHVGASFTIGEYLLPRLLAEFVAQYPQVELQVTIGNTWEIVQKVRKKEINLGLVEGNVTGEDLVITPYMKDEMLLVTAPDHPLCAIRQADVRRLQHMNWILRESGSGTRAFSDLFLQEHKLEVQRTYVFNSSQGVKEAVAAGLGIAILSRWVVRKELESGALRSIPLKGIKFARDFSVIQTKDHAPSMAIERFVQQLVEDAKRLKANGLG</sequence>